<dbReference type="Gene3D" id="3.30.160.60">
    <property type="entry name" value="Classic Zinc Finger"/>
    <property type="match status" value="2"/>
</dbReference>
<protein>
    <recommendedName>
        <fullName evidence="7">C2H2-type domain-containing protein</fullName>
    </recommendedName>
</protein>
<accession>A0A8S3ZD87</accession>
<feature type="domain" description="C2H2-type" evidence="7">
    <location>
        <begin position="4"/>
        <end position="33"/>
    </location>
</feature>
<comment type="caution">
    <text evidence="8">The sequence shown here is derived from an EMBL/GenBank/DDBJ whole genome shotgun (WGS) entry which is preliminary data.</text>
</comment>
<dbReference type="SUPFAM" id="SSF57667">
    <property type="entry name" value="beta-beta-alpha zinc fingers"/>
    <property type="match status" value="1"/>
</dbReference>
<feature type="non-terminal residue" evidence="8">
    <location>
        <position position="428"/>
    </location>
</feature>
<dbReference type="GO" id="GO:0000785">
    <property type="term" value="C:chromatin"/>
    <property type="evidence" value="ECO:0007669"/>
    <property type="project" value="TreeGrafter"/>
</dbReference>
<dbReference type="GO" id="GO:0000981">
    <property type="term" value="F:DNA-binding transcription factor activity, RNA polymerase II-specific"/>
    <property type="evidence" value="ECO:0007669"/>
    <property type="project" value="TreeGrafter"/>
</dbReference>
<keyword evidence="1" id="KW-0479">Metal-binding</keyword>
<dbReference type="SMART" id="SM00355">
    <property type="entry name" value="ZnF_C2H2"/>
    <property type="match status" value="2"/>
</dbReference>
<keyword evidence="9" id="KW-1185">Reference proteome</keyword>
<evidence type="ECO:0000313" key="8">
    <source>
        <dbReference type="EMBL" id="CAG5124941.1"/>
    </source>
</evidence>
<keyword evidence="2" id="KW-0677">Repeat</keyword>
<dbReference type="InterPro" id="IPR036236">
    <property type="entry name" value="Znf_C2H2_sf"/>
</dbReference>
<gene>
    <name evidence="8" type="ORF">CUNI_LOCUS10499</name>
</gene>
<dbReference type="EMBL" id="CAJHNH020001914">
    <property type="protein sequence ID" value="CAG5124941.1"/>
    <property type="molecule type" value="Genomic_DNA"/>
</dbReference>
<feature type="domain" description="C2H2-type" evidence="7">
    <location>
        <begin position="34"/>
        <end position="61"/>
    </location>
</feature>
<keyword evidence="4" id="KW-0862">Zinc</keyword>
<dbReference type="FunFam" id="3.30.160.60:FF:000125">
    <property type="entry name" value="Putative zinc finger protein 143"/>
    <property type="match status" value="1"/>
</dbReference>
<evidence type="ECO:0000256" key="5">
    <source>
        <dbReference type="ARBA" id="ARBA00023242"/>
    </source>
</evidence>
<reference evidence="8" key="1">
    <citation type="submission" date="2021-04" db="EMBL/GenBank/DDBJ databases">
        <authorList>
            <consortium name="Molecular Ecology Group"/>
        </authorList>
    </citation>
    <scope>NUCLEOTIDE SEQUENCE</scope>
</reference>
<evidence type="ECO:0000256" key="1">
    <source>
        <dbReference type="ARBA" id="ARBA00022723"/>
    </source>
</evidence>
<dbReference type="PROSITE" id="PS50157">
    <property type="entry name" value="ZINC_FINGER_C2H2_2"/>
    <property type="match status" value="2"/>
</dbReference>
<sequence length="428" mass="47433">EQPFVCDHVNCSRRFTEQSSLRKHKLTHSGDKPFECKICGKKFTQSGSRRQHLIRHHLDDEIRHSFKQEGTEKDVEEDDMVSDERKEAIRTSTSCSHALQTDPVTISAVSCSPQVLVLNNTYPSLSSAESIVLSHGLSDHLVTVKSEVLDHPMGEPQSISLSHTLLSSNGFHDAVLHGKSDDFVVLSEAPIYDHDDSPADIVYTTDTLDHEEVTHADYVSSHIDYTGESTHSNYSSHRGITHSDDFTHPEFSHPDNYITHAGDIAVAEYVAAECVQQDSGFTDSKSLPHSYLDSDRDVVHTEFIGAEEVTTAQHSSNPGSDPSFIENSSLECRQARALTDYVRNHYPGKLDSFTLGKATFIGHPSCHLDSSFMLDSAASDTGHSLVVVEVTGHTSQIIHADSVGRSMRMDPLMECDEEPDRHHFLPVS</sequence>
<evidence type="ECO:0000256" key="6">
    <source>
        <dbReference type="PROSITE-ProRule" id="PRU00042"/>
    </source>
</evidence>
<organism evidence="8 9">
    <name type="scientific">Candidula unifasciata</name>
    <dbReference type="NCBI Taxonomy" id="100452"/>
    <lineage>
        <taxon>Eukaryota</taxon>
        <taxon>Metazoa</taxon>
        <taxon>Spiralia</taxon>
        <taxon>Lophotrochozoa</taxon>
        <taxon>Mollusca</taxon>
        <taxon>Gastropoda</taxon>
        <taxon>Heterobranchia</taxon>
        <taxon>Euthyneura</taxon>
        <taxon>Panpulmonata</taxon>
        <taxon>Eupulmonata</taxon>
        <taxon>Stylommatophora</taxon>
        <taxon>Helicina</taxon>
        <taxon>Helicoidea</taxon>
        <taxon>Geomitridae</taxon>
        <taxon>Candidula</taxon>
    </lineage>
</organism>
<evidence type="ECO:0000256" key="2">
    <source>
        <dbReference type="ARBA" id="ARBA00022737"/>
    </source>
</evidence>
<dbReference type="PROSITE" id="PS00028">
    <property type="entry name" value="ZINC_FINGER_C2H2_1"/>
    <property type="match status" value="2"/>
</dbReference>
<dbReference type="GO" id="GO:0008270">
    <property type="term" value="F:zinc ion binding"/>
    <property type="evidence" value="ECO:0007669"/>
    <property type="project" value="UniProtKB-KW"/>
</dbReference>
<evidence type="ECO:0000256" key="3">
    <source>
        <dbReference type="ARBA" id="ARBA00022771"/>
    </source>
</evidence>
<dbReference type="GO" id="GO:0005667">
    <property type="term" value="C:transcription regulator complex"/>
    <property type="evidence" value="ECO:0007669"/>
    <property type="project" value="TreeGrafter"/>
</dbReference>
<dbReference type="Proteomes" id="UP000678393">
    <property type="component" value="Unassembled WGS sequence"/>
</dbReference>
<dbReference type="GO" id="GO:0000978">
    <property type="term" value="F:RNA polymerase II cis-regulatory region sequence-specific DNA binding"/>
    <property type="evidence" value="ECO:0007669"/>
    <property type="project" value="TreeGrafter"/>
</dbReference>
<evidence type="ECO:0000313" key="9">
    <source>
        <dbReference type="Proteomes" id="UP000678393"/>
    </source>
</evidence>
<dbReference type="AlphaFoldDB" id="A0A8S3ZD87"/>
<dbReference type="InterPro" id="IPR013087">
    <property type="entry name" value="Znf_C2H2_type"/>
</dbReference>
<evidence type="ECO:0000259" key="7">
    <source>
        <dbReference type="PROSITE" id="PS50157"/>
    </source>
</evidence>
<name>A0A8S3ZD87_9EUPU</name>
<dbReference type="GO" id="GO:0031519">
    <property type="term" value="C:PcG protein complex"/>
    <property type="evidence" value="ECO:0007669"/>
    <property type="project" value="TreeGrafter"/>
</dbReference>
<dbReference type="FunFam" id="3.30.160.60:FF:000110">
    <property type="entry name" value="Zinc finger protein-like"/>
    <property type="match status" value="1"/>
</dbReference>
<proteinExistence type="predicted"/>
<keyword evidence="5" id="KW-0539">Nucleus</keyword>
<keyword evidence="3 6" id="KW-0863">Zinc-finger</keyword>
<evidence type="ECO:0000256" key="4">
    <source>
        <dbReference type="ARBA" id="ARBA00022833"/>
    </source>
</evidence>
<dbReference type="OrthoDB" id="6077919at2759"/>
<dbReference type="PANTHER" id="PTHR14003:SF23">
    <property type="entry name" value="ZINC FINGER PROTEIN 143"/>
    <property type="match status" value="1"/>
</dbReference>
<dbReference type="PANTHER" id="PTHR14003">
    <property type="entry name" value="TRANSCRIPTIONAL REPRESSOR PROTEIN YY"/>
    <property type="match status" value="1"/>
</dbReference>